<proteinExistence type="predicted"/>
<protein>
    <submittedName>
        <fullName evidence="1">Uncharacterized protein</fullName>
    </submittedName>
</protein>
<reference evidence="1 2" key="1">
    <citation type="submission" date="2024-10" db="EMBL/GenBank/DDBJ databases">
        <title>The Natural Products Discovery Center: Release of the First 8490 Sequenced Strains for Exploring Actinobacteria Biosynthetic Diversity.</title>
        <authorList>
            <person name="Kalkreuter E."/>
            <person name="Kautsar S.A."/>
            <person name="Yang D."/>
            <person name="Bader C.D."/>
            <person name="Teijaro C.N."/>
            <person name="Fluegel L."/>
            <person name="Davis C.M."/>
            <person name="Simpson J.R."/>
            <person name="Lauterbach L."/>
            <person name="Steele A.D."/>
            <person name="Gui C."/>
            <person name="Meng S."/>
            <person name="Li G."/>
            <person name="Viehrig K."/>
            <person name="Ye F."/>
            <person name="Su P."/>
            <person name="Kiefer A.F."/>
            <person name="Nichols A."/>
            <person name="Cepeda A.J."/>
            <person name="Yan W."/>
            <person name="Fan B."/>
            <person name="Jiang Y."/>
            <person name="Adhikari A."/>
            <person name="Zheng C.-J."/>
            <person name="Schuster L."/>
            <person name="Cowan T.M."/>
            <person name="Smanski M.J."/>
            <person name="Chevrette M.G."/>
            <person name="De Carvalho L.P.S."/>
            <person name="Shen B."/>
        </authorList>
    </citation>
    <scope>NUCLEOTIDE SEQUENCE [LARGE SCALE GENOMIC DNA]</scope>
    <source>
        <strain evidence="1 2">NPDC013366</strain>
    </source>
</reference>
<gene>
    <name evidence="1" type="ORF">ACF1HC_22410</name>
</gene>
<keyword evidence="2" id="KW-1185">Reference proteome</keyword>
<evidence type="ECO:0000313" key="2">
    <source>
        <dbReference type="Proteomes" id="UP001603418"/>
    </source>
</evidence>
<dbReference type="Proteomes" id="UP001603418">
    <property type="component" value="Unassembled WGS sequence"/>
</dbReference>
<accession>A0ABW6YZK4</accession>
<comment type="caution">
    <text evidence="1">The sequence shown here is derived from an EMBL/GenBank/DDBJ whole genome shotgun (WGS) entry which is preliminary data.</text>
</comment>
<organism evidence="1 2">
    <name type="scientific">Streptomyces eurythermus</name>
    <dbReference type="NCBI Taxonomy" id="42237"/>
    <lineage>
        <taxon>Bacteria</taxon>
        <taxon>Bacillati</taxon>
        <taxon>Actinomycetota</taxon>
        <taxon>Actinomycetes</taxon>
        <taxon>Kitasatosporales</taxon>
        <taxon>Streptomycetaceae</taxon>
        <taxon>Streptomyces</taxon>
    </lineage>
</organism>
<evidence type="ECO:0000313" key="1">
    <source>
        <dbReference type="EMBL" id="MFF9884327.1"/>
    </source>
</evidence>
<dbReference type="EMBL" id="JBICBM010000010">
    <property type="protein sequence ID" value="MFF9884327.1"/>
    <property type="molecule type" value="Genomic_DNA"/>
</dbReference>
<sequence>MTVAVMELHGAAAANRLLWEGSAERGRTCLLTALAFAGGTDVRADPDWWASGTRPSG</sequence>
<name>A0ABW6YZK4_9ACTN</name>
<dbReference type="RefSeq" id="WP_167513219.1">
    <property type="nucleotide sequence ID" value="NZ_JBICBM010000010.1"/>
</dbReference>